<feature type="signal peptide" evidence="1">
    <location>
        <begin position="1"/>
        <end position="31"/>
    </location>
</feature>
<dbReference type="AlphaFoldDB" id="A0A1H0KKI5"/>
<reference evidence="3" key="1">
    <citation type="submission" date="2016-10" db="EMBL/GenBank/DDBJ databases">
        <authorList>
            <person name="Varghese N."/>
            <person name="Submissions S."/>
        </authorList>
    </citation>
    <scope>NUCLEOTIDE SEQUENCE [LARGE SCALE GENOMIC DNA]</scope>
    <source>
        <strain evidence="3">IBRC-M 10655</strain>
    </source>
</reference>
<evidence type="ECO:0000256" key="1">
    <source>
        <dbReference type="SAM" id="SignalP"/>
    </source>
</evidence>
<proteinExistence type="predicted"/>
<dbReference type="STRING" id="504798.SAMN05421871_102528"/>
<evidence type="ECO:0000313" key="2">
    <source>
        <dbReference type="EMBL" id="SDO56405.1"/>
    </source>
</evidence>
<accession>A0A1H0KKI5</accession>
<keyword evidence="1" id="KW-0732">Signal</keyword>
<evidence type="ECO:0000313" key="3">
    <source>
        <dbReference type="Proteomes" id="UP000199651"/>
    </source>
</evidence>
<keyword evidence="3" id="KW-1185">Reference proteome</keyword>
<feature type="chain" id="PRO_5011433054" evidence="1">
    <location>
        <begin position="32"/>
        <end position="148"/>
    </location>
</feature>
<dbReference type="RefSeq" id="WP_091372767.1">
    <property type="nucleotide sequence ID" value="NZ_FNDV01000002.1"/>
</dbReference>
<name>A0A1H0KKI5_9PSEU</name>
<dbReference type="Proteomes" id="UP000199651">
    <property type="component" value="Unassembled WGS sequence"/>
</dbReference>
<dbReference type="EMBL" id="FNJB01000003">
    <property type="protein sequence ID" value="SDO56405.1"/>
    <property type="molecule type" value="Genomic_DNA"/>
</dbReference>
<organism evidence="2 3">
    <name type="scientific">Actinokineospora alba</name>
    <dbReference type="NCBI Taxonomy" id="504798"/>
    <lineage>
        <taxon>Bacteria</taxon>
        <taxon>Bacillati</taxon>
        <taxon>Actinomycetota</taxon>
        <taxon>Actinomycetes</taxon>
        <taxon>Pseudonocardiales</taxon>
        <taxon>Pseudonocardiaceae</taxon>
        <taxon>Actinokineospora</taxon>
    </lineage>
</organism>
<protein>
    <submittedName>
        <fullName evidence="2">Uncharacterized protein</fullName>
    </submittedName>
</protein>
<gene>
    <name evidence="2" type="ORF">SAMN05192558_103521</name>
</gene>
<sequence length="148" mass="16078">MRSTGKRLTTAALLAVATTLGSVLFAAPASATGGPYCGDGGYTKRWLWERPGGNNIGQACYWDSGNRINVDDQEADDHSLVLRLRNPRTGVSWTYWNTTGASGPGQTGTVTQFPDNIIVEGQLCLGEWSETNPRVLERTCRAWSSVRL</sequence>